<dbReference type="GO" id="GO:0002009">
    <property type="term" value="P:morphogenesis of an epithelium"/>
    <property type="evidence" value="ECO:0007669"/>
    <property type="project" value="TreeGrafter"/>
</dbReference>
<evidence type="ECO:0000256" key="2">
    <source>
        <dbReference type="SAM" id="MobiDB-lite"/>
    </source>
</evidence>
<feature type="chain" id="PRO_5020037911" evidence="3">
    <location>
        <begin position="20"/>
        <end position="519"/>
    </location>
</feature>
<dbReference type="GO" id="GO:0005509">
    <property type="term" value="F:calcium ion binding"/>
    <property type="evidence" value="ECO:0007669"/>
    <property type="project" value="InterPro"/>
</dbReference>
<dbReference type="Gene3D" id="3.30.70.1040">
    <property type="entry name" value="Dystroglycan, domain 2"/>
    <property type="match status" value="1"/>
</dbReference>
<dbReference type="Pfam" id="PF05345">
    <property type="entry name" value="He_PIG"/>
    <property type="match status" value="1"/>
</dbReference>
<dbReference type="OrthoDB" id="5990676at2759"/>
<evidence type="ECO:0000313" key="5">
    <source>
        <dbReference type="EMBL" id="GBP62898.1"/>
    </source>
</evidence>
<feature type="compositionally biased region" description="Pro residues" evidence="2">
    <location>
        <begin position="329"/>
        <end position="345"/>
    </location>
</feature>
<dbReference type="GO" id="GO:0021675">
    <property type="term" value="P:nerve development"/>
    <property type="evidence" value="ECO:0007669"/>
    <property type="project" value="TreeGrafter"/>
</dbReference>
<dbReference type="AlphaFoldDB" id="A0A4C1XHM0"/>
<evidence type="ECO:0000313" key="6">
    <source>
        <dbReference type="Proteomes" id="UP000299102"/>
    </source>
</evidence>
<dbReference type="CDD" id="cd11303">
    <property type="entry name" value="Dystroglycan_repeat"/>
    <property type="match status" value="1"/>
</dbReference>
<dbReference type="EMBL" id="BGZK01000852">
    <property type="protein sequence ID" value="GBP62898.1"/>
    <property type="molecule type" value="Genomic_DNA"/>
</dbReference>
<dbReference type="SMART" id="SM00736">
    <property type="entry name" value="CADG"/>
    <property type="match status" value="1"/>
</dbReference>
<dbReference type="GO" id="GO:0043236">
    <property type="term" value="F:laminin binding"/>
    <property type="evidence" value="ECO:0007669"/>
    <property type="project" value="TreeGrafter"/>
</dbReference>
<dbReference type="InterPro" id="IPR041631">
    <property type="entry name" value="Alpha_DG1_N2"/>
</dbReference>
<sequence>MAALYALYALLALCPLALTRHDDDFAFDNSEELQVELTANHSEIEKNGLKRLWGVPDTSAYVGHLFRMEIPKEAFSGEVLAYKVRAEGGRHTPSWLAVDSRHGIISGVPLAHDRGSHTFTVTAHGRTAGLTAADTFTVEVKKSEEKPQSKYGSCAGGLNRLVLTILVETSFAHITPRQRIRALMELANFMALDGDEFWIEPYKVESNHENTVLMSGVGTAQRKRNEGTTAIYLNVGCGDKLWSRHKVLVMGLREQVRDGTLAQVLRLPVLGWRLSSVKPAPRLKRQITDDVGSGGYYEGDDDDDADYSGYDDEDDYGPGEFEPVTSPKVDPPPPSASPSIPFPDPEVPHPHPHRHHHGELLPELPEYPNAPRTTAADTTFQTETEVNEVITVSSDTTFSAAHTTASTTPSVVAIDLPSPSPSPTPRTTDEEPSTGAPASADITLELATTTNTIVSKERNNVKIEPYSGNSSDSSNVIHATIDRKEHSPVIIVPENDITTSTEPELVKAFLFHLKICNFY</sequence>
<dbReference type="InterPro" id="IPR015919">
    <property type="entry name" value="Cadherin-like_sf"/>
</dbReference>
<feature type="compositionally biased region" description="Acidic residues" evidence="2">
    <location>
        <begin position="298"/>
        <end position="317"/>
    </location>
</feature>
<comment type="caution">
    <text evidence="5">The sequence shown here is derived from an EMBL/GenBank/DDBJ whole genome shotgun (WGS) entry which is preliminary data.</text>
</comment>
<reference evidence="5 6" key="1">
    <citation type="journal article" date="2019" name="Commun. Biol.">
        <title>The bagworm genome reveals a unique fibroin gene that provides high tensile strength.</title>
        <authorList>
            <person name="Kono N."/>
            <person name="Nakamura H."/>
            <person name="Ohtoshi R."/>
            <person name="Tomita M."/>
            <person name="Numata K."/>
            <person name="Arakawa K."/>
        </authorList>
    </citation>
    <scope>NUCLEOTIDE SEQUENCE [LARGE SCALE GENOMIC DNA]</scope>
</reference>
<dbReference type="InterPro" id="IPR006644">
    <property type="entry name" value="Cadg"/>
</dbReference>
<feature type="compositionally biased region" description="Low complexity" evidence="2">
    <location>
        <begin position="401"/>
        <end position="410"/>
    </location>
</feature>
<proteinExistence type="predicted"/>
<accession>A0A4C1XHM0</accession>
<keyword evidence="3" id="KW-0732">Signal</keyword>
<feature type="compositionally biased region" description="Low complexity" evidence="2">
    <location>
        <begin position="361"/>
        <end position="373"/>
    </location>
</feature>
<dbReference type="PANTHER" id="PTHR21559:SF21">
    <property type="entry name" value="DYSTROGLYCAN 1"/>
    <property type="match status" value="1"/>
</dbReference>
<feature type="region of interest" description="Disordered" evidence="2">
    <location>
        <begin position="285"/>
        <end position="373"/>
    </location>
</feature>
<feature type="signal peptide" evidence="3">
    <location>
        <begin position="1"/>
        <end position="19"/>
    </location>
</feature>
<organism evidence="5 6">
    <name type="scientific">Eumeta variegata</name>
    <name type="common">Bagworm moth</name>
    <name type="synonym">Eumeta japonica</name>
    <dbReference type="NCBI Taxonomy" id="151549"/>
    <lineage>
        <taxon>Eukaryota</taxon>
        <taxon>Metazoa</taxon>
        <taxon>Ecdysozoa</taxon>
        <taxon>Arthropoda</taxon>
        <taxon>Hexapoda</taxon>
        <taxon>Insecta</taxon>
        <taxon>Pterygota</taxon>
        <taxon>Neoptera</taxon>
        <taxon>Endopterygota</taxon>
        <taxon>Lepidoptera</taxon>
        <taxon>Glossata</taxon>
        <taxon>Ditrysia</taxon>
        <taxon>Tineoidea</taxon>
        <taxon>Psychidae</taxon>
        <taxon>Oiketicinae</taxon>
        <taxon>Eumeta</taxon>
    </lineage>
</organism>
<evidence type="ECO:0000256" key="1">
    <source>
        <dbReference type="ARBA" id="ARBA00004135"/>
    </source>
</evidence>
<dbReference type="Gene3D" id="2.60.40.10">
    <property type="entry name" value="Immunoglobulins"/>
    <property type="match status" value="1"/>
</dbReference>
<feature type="domain" description="Dystroglycan-type cadherin-like" evidence="4">
    <location>
        <begin position="44"/>
        <end position="147"/>
    </location>
</feature>
<dbReference type="STRING" id="151549.A0A4C1XHM0"/>
<dbReference type="Pfam" id="PF18424">
    <property type="entry name" value="a_DG1_N2"/>
    <property type="match status" value="1"/>
</dbReference>
<dbReference type="PANTHER" id="PTHR21559">
    <property type="entry name" value="DYSTROGLYCAN-RELATED"/>
    <property type="match status" value="1"/>
</dbReference>
<name>A0A4C1XHM0_EUMVA</name>
<evidence type="ECO:0000259" key="4">
    <source>
        <dbReference type="SMART" id="SM00736"/>
    </source>
</evidence>
<dbReference type="InterPro" id="IPR013783">
    <property type="entry name" value="Ig-like_fold"/>
</dbReference>
<evidence type="ECO:0000256" key="3">
    <source>
        <dbReference type="SAM" id="SignalP"/>
    </source>
</evidence>
<comment type="subcellular location">
    <subcellularLocation>
        <location evidence="1">Cell membrane</location>
        <location evidence="1">Sarcolemma</location>
    </subcellularLocation>
</comment>
<dbReference type="SUPFAM" id="SSF49313">
    <property type="entry name" value="Cadherin-like"/>
    <property type="match status" value="1"/>
</dbReference>
<protein>
    <submittedName>
        <fullName evidence="5">Dystroglycan</fullName>
    </submittedName>
</protein>
<feature type="region of interest" description="Disordered" evidence="2">
    <location>
        <begin position="401"/>
        <end position="440"/>
    </location>
</feature>
<keyword evidence="6" id="KW-1185">Reference proteome</keyword>
<dbReference type="GO" id="GO:0042383">
    <property type="term" value="C:sarcolemma"/>
    <property type="evidence" value="ECO:0007669"/>
    <property type="project" value="UniProtKB-SubCell"/>
</dbReference>
<gene>
    <name evidence="5" type="primary">Dag1</name>
    <name evidence="5" type="ORF">EVAR_25004_1</name>
</gene>
<dbReference type="GO" id="GO:0016011">
    <property type="term" value="C:dystroglycan complex"/>
    <property type="evidence" value="ECO:0007669"/>
    <property type="project" value="TreeGrafter"/>
</dbReference>
<dbReference type="InterPro" id="IPR027468">
    <property type="entry name" value="Alpha-dystroglycan_domain_2"/>
</dbReference>
<dbReference type="SUPFAM" id="SSF111006">
    <property type="entry name" value="Dystroglycan, domain 2"/>
    <property type="match status" value="1"/>
</dbReference>
<dbReference type="Proteomes" id="UP000299102">
    <property type="component" value="Unassembled WGS sequence"/>
</dbReference>
<dbReference type="GO" id="GO:0007411">
    <property type="term" value="P:axon guidance"/>
    <property type="evidence" value="ECO:0007669"/>
    <property type="project" value="TreeGrafter"/>
</dbReference>